<gene>
    <name evidence="2" type="ORF">LVJ81_01810</name>
</gene>
<name>A0ABY4EDQ9_VITST</name>
<proteinExistence type="predicted"/>
<dbReference type="CDD" id="cd16279">
    <property type="entry name" value="metallo-hydrolase-like_MBL-fold"/>
    <property type="match status" value="1"/>
</dbReference>
<keyword evidence="3" id="KW-1185">Reference proteome</keyword>
<dbReference type="EMBL" id="CP091512">
    <property type="protein sequence ID" value="UOO92808.1"/>
    <property type="molecule type" value="Genomic_DNA"/>
</dbReference>
<reference evidence="2" key="2">
    <citation type="journal article" date="2022" name="Res Sq">
        <title>Evolution of multicellular longitudinally dividing oral cavity symbionts (Neisseriaceae).</title>
        <authorList>
            <person name="Nyongesa S."/>
            <person name="Weber P."/>
            <person name="Bernet E."/>
            <person name="Pullido F."/>
            <person name="Nieckarz M."/>
            <person name="Delaby M."/>
            <person name="Nieves C."/>
            <person name="Viehboeck T."/>
            <person name="Krause N."/>
            <person name="Rivera-Millot A."/>
            <person name="Nakamura A."/>
            <person name="Vischer N."/>
            <person name="VanNieuwenhze M."/>
            <person name="Brun Y."/>
            <person name="Cava F."/>
            <person name="Bulgheresi S."/>
            <person name="Veyrier F."/>
        </authorList>
    </citation>
    <scope>NUCLEOTIDE SEQUENCE</scope>
    <source>
        <strain evidence="2">SAG 1488-6</strain>
    </source>
</reference>
<dbReference type="InterPro" id="IPR001279">
    <property type="entry name" value="Metallo-B-lactamas"/>
</dbReference>
<protein>
    <submittedName>
        <fullName evidence="2">MBL fold metallo-hydrolase</fullName>
    </submittedName>
</protein>
<dbReference type="Proteomes" id="UP000832034">
    <property type="component" value="Chromosome"/>
</dbReference>
<dbReference type="SMART" id="SM00849">
    <property type="entry name" value="Lactamase_B"/>
    <property type="match status" value="1"/>
</dbReference>
<dbReference type="Gene3D" id="3.60.15.10">
    <property type="entry name" value="Ribonuclease Z/Hydroxyacylglutathione hydrolase-like"/>
    <property type="match status" value="1"/>
</dbReference>
<feature type="domain" description="Metallo-beta-lactamase" evidence="1">
    <location>
        <begin position="39"/>
        <end position="227"/>
    </location>
</feature>
<dbReference type="Pfam" id="PF12706">
    <property type="entry name" value="Lactamase_B_2"/>
    <property type="match status" value="1"/>
</dbReference>
<accession>A0ABY4EDQ9</accession>
<evidence type="ECO:0000259" key="1">
    <source>
        <dbReference type="SMART" id="SM00849"/>
    </source>
</evidence>
<organism evidence="2 3">
    <name type="scientific">Vitreoscilla stercoraria</name>
    <dbReference type="NCBI Taxonomy" id="61"/>
    <lineage>
        <taxon>Bacteria</taxon>
        <taxon>Pseudomonadati</taxon>
        <taxon>Pseudomonadota</taxon>
        <taxon>Betaproteobacteria</taxon>
        <taxon>Neisseriales</taxon>
        <taxon>Neisseriaceae</taxon>
        <taxon>Vitreoscilla</taxon>
    </lineage>
</organism>
<dbReference type="SUPFAM" id="SSF56281">
    <property type="entry name" value="Metallo-hydrolase/oxidoreductase"/>
    <property type="match status" value="1"/>
</dbReference>
<evidence type="ECO:0000313" key="2">
    <source>
        <dbReference type="EMBL" id="UOO92808.1"/>
    </source>
</evidence>
<dbReference type="PANTHER" id="PTHR42663:SF6">
    <property type="entry name" value="HYDROLASE C777.06C-RELATED"/>
    <property type="match status" value="1"/>
</dbReference>
<evidence type="ECO:0000313" key="3">
    <source>
        <dbReference type="Proteomes" id="UP000832034"/>
    </source>
</evidence>
<dbReference type="PANTHER" id="PTHR42663">
    <property type="entry name" value="HYDROLASE C777.06C-RELATED-RELATED"/>
    <property type="match status" value="1"/>
</dbReference>
<sequence length="258" mass="28997">MTTSITLTVLGCGSSSGCPVINCDCDTCQSNAPQNKRSRCSAWIQSDDASIIIDTGTDFRSQALREKIPRVDAVLYTHPHADHLNGLDDLRAFCYKQQAAIPIYGHRYTLSNIESRFDYAFLQPIKFWDKPVLKAHRLQDAQTVIGLPVQAFEVPHGRWTVSAFRIGNIAWLTDLNDISDEVIAQLQGLDYLFLDCLMDKPYPSHLSVEQSFAFAKRIGAKQTYLIHMTHSLEYHALQARCPENVFVAYDGLKVTSVL</sequence>
<dbReference type="RefSeq" id="WP_019957140.1">
    <property type="nucleotide sequence ID" value="NZ_CP091512.1"/>
</dbReference>
<reference evidence="2" key="1">
    <citation type="submission" date="2021-12" db="EMBL/GenBank/DDBJ databases">
        <authorList>
            <person name="Veyrier F.J."/>
        </authorList>
    </citation>
    <scope>NUCLEOTIDE SEQUENCE</scope>
    <source>
        <strain evidence="2">SAG 1488-6</strain>
    </source>
</reference>
<dbReference type="InterPro" id="IPR036866">
    <property type="entry name" value="RibonucZ/Hydroxyglut_hydro"/>
</dbReference>